<comment type="caution">
    <text evidence="3">The sequence shown here is derived from an EMBL/GenBank/DDBJ whole genome shotgun (WGS) entry which is preliminary data.</text>
</comment>
<gene>
    <name evidence="3" type="ORF">J2S75_002642</name>
</gene>
<organism evidence="3 4">
    <name type="scientific">Ancylobacter polymorphus</name>
    <dbReference type="NCBI Taxonomy" id="223390"/>
    <lineage>
        <taxon>Bacteria</taxon>
        <taxon>Pseudomonadati</taxon>
        <taxon>Pseudomonadota</taxon>
        <taxon>Alphaproteobacteria</taxon>
        <taxon>Hyphomicrobiales</taxon>
        <taxon>Xanthobacteraceae</taxon>
        <taxon>Ancylobacter</taxon>
    </lineage>
</organism>
<dbReference type="Proteomes" id="UP001224682">
    <property type="component" value="Unassembled WGS sequence"/>
</dbReference>
<dbReference type="InterPro" id="IPR044144">
    <property type="entry name" value="SAF_UxaA/GarD"/>
</dbReference>
<dbReference type="RefSeq" id="WP_307020318.1">
    <property type="nucleotide sequence ID" value="NZ_JAUSUI010000005.1"/>
</dbReference>
<dbReference type="EMBL" id="JAUSUI010000005">
    <property type="protein sequence ID" value="MDQ0303608.1"/>
    <property type="molecule type" value="Genomic_DNA"/>
</dbReference>
<reference evidence="3 4" key="1">
    <citation type="submission" date="2023-07" db="EMBL/GenBank/DDBJ databases">
        <title>Genomic Encyclopedia of Type Strains, Phase IV (KMG-IV): sequencing the most valuable type-strain genomes for metagenomic binning, comparative biology and taxonomic classification.</title>
        <authorList>
            <person name="Goeker M."/>
        </authorList>
    </citation>
    <scope>NUCLEOTIDE SEQUENCE [LARGE SCALE GENOMIC DNA]</scope>
    <source>
        <strain evidence="3 4">DSM 2457</strain>
    </source>
</reference>
<proteinExistence type="predicted"/>
<evidence type="ECO:0000256" key="1">
    <source>
        <dbReference type="ARBA" id="ARBA00023239"/>
    </source>
</evidence>
<accession>A0ABU0BE70</accession>
<dbReference type="SMART" id="SM00858">
    <property type="entry name" value="SAF"/>
    <property type="match status" value="1"/>
</dbReference>
<feature type="domain" description="SAF" evidence="2">
    <location>
        <begin position="14"/>
        <end position="86"/>
    </location>
</feature>
<dbReference type="CDD" id="cd11613">
    <property type="entry name" value="SAF_AH_GD"/>
    <property type="match status" value="1"/>
</dbReference>
<sequence>MAGAANLIILAAGDNVGIALRDIRAGERAATLTGVSLQALEDIPQGHKLALGDIGEGQDIVRFAMKVAVTRAAIGQGRLVHVHNVASRYLNNDEDHYE</sequence>
<evidence type="ECO:0000259" key="2">
    <source>
        <dbReference type="SMART" id="SM00858"/>
    </source>
</evidence>
<evidence type="ECO:0000313" key="4">
    <source>
        <dbReference type="Proteomes" id="UP001224682"/>
    </source>
</evidence>
<evidence type="ECO:0000313" key="3">
    <source>
        <dbReference type="EMBL" id="MDQ0303608.1"/>
    </source>
</evidence>
<keyword evidence="1" id="KW-0456">Lyase</keyword>
<dbReference type="InterPro" id="IPR013974">
    <property type="entry name" value="SAF"/>
</dbReference>
<name>A0ABU0BE70_9HYPH</name>
<dbReference type="Gene3D" id="2.30.130.110">
    <property type="match status" value="1"/>
</dbReference>
<protein>
    <recommendedName>
        <fullName evidence="2">SAF domain-containing protein</fullName>
    </recommendedName>
</protein>
<keyword evidence="4" id="KW-1185">Reference proteome</keyword>